<accession>A0A8H7SKB7</accession>
<name>A0A8H7SKB7_9FUNG</name>
<sequence length="185" mass="20667">MRYSFAIVSVALLALSVNGTNLVKSQIADRAKKCILNINAVSSQFQILKTSVDGFVIYEDYDEGVAIHKKEQLLEDFLQESCRNCCTQAARVTDDQIVAEVDSISLLSADVAGALCSIREKKYIFDYSPVTYAYIRAYLVDLDTQVDRLFGCLTSKTPEQYLPYILGHRANTDQAFSETKFAYGV</sequence>
<evidence type="ECO:0000313" key="2">
    <source>
        <dbReference type="EMBL" id="KAG2230055.1"/>
    </source>
</evidence>
<comment type="caution">
    <text evidence="2">The sequence shown here is derived from an EMBL/GenBank/DDBJ whole genome shotgun (WGS) entry which is preliminary data.</text>
</comment>
<dbReference type="AlphaFoldDB" id="A0A8H7SKB7"/>
<feature type="chain" id="PRO_5034180981" evidence="1">
    <location>
        <begin position="20"/>
        <end position="185"/>
    </location>
</feature>
<dbReference type="EMBL" id="JAEPRE010000226">
    <property type="protein sequence ID" value="KAG2230055.1"/>
    <property type="molecule type" value="Genomic_DNA"/>
</dbReference>
<dbReference type="Proteomes" id="UP000613177">
    <property type="component" value="Unassembled WGS sequence"/>
</dbReference>
<keyword evidence="3" id="KW-1185">Reference proteome</keyword>
<protein>
    <submittedName>
        <fullName evidence="2">Uncharacterized protein</fullName>
    </submittedName>
</protein>
<keyword evidence="1" id="KW-0732">Signal</keyword>
<proteinExistence type="predicted"/>
<evidence type="ECO:0000313" key="3">
    <source>
        <dbReference type="Proteomes" id="UP000613177"/>
    </source>
</evidence>
<organism evidence="2 3">
    <name type="scientific">Thamnidium elegans</name>
    <dbReference type="NCBI Taxonomy" id="101142"/>
    <lineage>
        <taxon>Eukaryota</taxon>
        <taxon>Fungi</taxon>
        <taxon>Fungi incertae sedis</taxon>
        <taxon>Mucoromycota</taxon>
        <taxon>Mucoromycotina</taxon>
        <taxon>Mucoromycetes</taxon>
        <taxon>Mucorales</taxon>
        <taxon>Mucorineae</taxon>
        <taxon>Mucoraceae</taxon>
        <taxon>Thamnidium</taxon>
    </lineage>
</organism>
<evidence type="ECO:0000256" key="1">
    <source>
        <dbReference type="SAM" id="SignalP"/>
    </source>
</evidence>
<reference evidence="2" key="1">
    <citation type="submission" date="2021-01" db="EMBL/GenBank/DDBJ databases">
        <title>Metabolic potential, ecology and presence of endohyphal bacteria is reflected in genomic diversity of Mucoromycotina.</title>
        <authorList>
            <person name="Muszewska A."/>
            <person name="Okrasinska A."/>
            <person name="Steczkiewicz K."/>
            <person name="Drgas O."/>
            <person name="Orlowska M."/>
            <person name="Perlinska-Lenart U."/>
            <person name="Aleksandrzak-Piekarczyk T."/>
            <person name="Szatraj K."/>
            <person name="Zielenkiewicz U."/>
            <person name="Pilsyk S."/>
            <person name="Malc E."/>
            <person name="Mieczkowski P."/>
            <person name="Kruszewska J.S."/>
            <person name="Biernat P."/>
            <person name="Pawlowska J."/>
        </authorList>
    </citation>
    <scope>NUCLEOTIDE SEQUENCE</scope>
    <source>
        <strain evidence="2">WA0000018081</strain>
    </source>
</reference>
<gene>
    <name evidence="2" type="ORF">INT48_005258</name>
</gene>
<feature type="signal peptide" evidence="1">
    <location>
        <begin position="1"/>
        <end position="19"/>
    </location>
</feature>